<sequence length="53" mass="6152">MGMYVCMYYESIYLVPGSGLADMETIFFFSLYIDNPGTISFAIYSISFYFIQM</sequence>
<keyword evidence="1" id="KW-0812">Transmembrane</keyword>
<protein>
    <submittedName>
        <fullName evidence="2">Uncharacterized protein</fullName>
    </submittedName>
</protein>
<accession>A0A5N6T796</accession>
<keyword evidence="1" id="KW-1133">Transmembrane helix</keyword>
<gene>
    <name evidence="2" type="ORF">BDV38DRAFT_235883</name>
</gene>
<keyword evidence="1" id="KW-0472">Membrane</keyword>
<name>A0A5N6T796_ASPPS</name>
<evidence type="ECO:0000313" key="3">
    <source>
        <dbReference type="Proteomes" id="UP000325672"/>
    </source>
</evidence>
<reference evidence="2 3" key="1">
    <citation type="submission" date="2019-04" db="EMBL/GenBank/DDBJ databases">
        <title>Friends and foes A comparative genomics study of 23 Aspergillus species from section Flavi.</title>
        <authorList>
            <consortium name="DOE Joint Genome Institute"/>
            <person name="Kjaerbolling I."/>
            <person name="Vesth T."/>
            <person name="Frisvad J.C."/>
            <person name="Nybo J.L."/>
            <person name="Theobald S."/>
            <person name="Kildgaard S."/>
            <person name="Isbrandt T."/>
            <person name="Kuo A."/>
            <person name="Sato A."/>
            <person name="Lyhne E.K."/>
            <person name="Kogle M.E."/>
            <person name="Wiebenga A."/>
            <person name="Kun R.S."/>
            <person name="Lubbers R.J."/>
            <person name="Makela M.R."/>
            <person name="Barry K."/>
            <person name="Chovatia M."/>
            <person name="Clum A."/>
            <person name="Daum C."/>
            <person name="Haridas S."/>
            <person name="He G."/>
            <person name="LaButti K."/>
            <person name="Lipzen A."/>
            <person name="Mondo S."/>
            <person name="Riley R."/>
            <person name="Salamov A."/>
            <person name="Simmons B.A."/>
            <person name="Magnuson J.K."/>
            <person name="Henrissat B."/>
            <person name="Mortensen U.H."/>
            <person name="Larsen T.O."/>
            <person name="Devries R.P."/>
            <person name="Grigoriev I.V."/>
            <person name="Machida M."/>
            <person name="Baker S.E."/>
            <person name="Andersen M.R."/>
        </authorList>
    </citation>
    <scope>NUCLEOTIDE SEQUENCE [LARGE SCALE GENOMIC DNA]</scope>
    <source>
        <strain evidence="2 3">CBS 117625</strain>
    </source>
</reference>
<dbReference type="Proteomes" id="UP000325672">
    <property type="component" value="Unassembled WGS sequence"/>
</dbReference>
<feature type="transmembrane region" description="Helical" evidence="1">
    <location>
        <begin position="26"/>
        <end position="51"/>
    </location>
</feature>
<evidence type="ECO:0000256" key="1">
    <source>
        <dbReference type="SAM" id="Phobius"/>
    </source>
</evidence>
<dbReference type="GeneID" id="43637592"/>
<dbReference type="AlphaFoldDB" id="A0A5N6T796"/>
<keyword evidence="3" id="KW-1185">Reference proteome</keyword>
<dbReference type="EMBL" id="ML743555">
    <property type="protein sequence ID" value="KAE8142116.1"/>
    <property type="molecule type" value="Genomic_DNA"/>
</dbReference>
<evidence type="ECO:0000313" key="2">
    <source>
        <dbReference type="EMBL" id="KAE8142116.1"/>
    </source>
</evidence>
<dbReference type="RefSeq" id="XP_031918179.1">
    <property type="nucleotide sequence ID" value="XM_032053382.1"/>
</dbReference>
<organism evidence="2 3">
    <name type="scientific">Aspergillus pseudotamarii</name>
    <dbReference type="NCBI Taxonomy" id="132259"/>
    <lineage>
        <taxon>Eukaryota</taxon>
        <taxon>Fungi</taxon>
        <taxon>Dikarya</taxon>
        <taxon>Ascomycota</taxon>
        <taxon>Pezizomycotina</taxon>
        <taxon>Eurotiomycetes</taxon>
        <taxon>Eurotiomycetidae</taxon>
        <taxon>Eurotiales</taxon>
        <taxon>Aspergillaceae</taxon>
        <taxon>Aspergillus</taxon>
        <taxon>Aspergillus subgen. Circumdati</taxon>
    </lineage>
</organism>
<proteinExistence type="predicted"/>